<organism evidence="1 2">
    <name type="scientific">Amycolatopsis thailandensis</name>
    <dbReference type="NCBI Taxonomy" id="589330"/>
    <lineage>
        <taxon>Bacteria</taxon>
        <taxon>Bacillati</taxon>
        <taxon>Actinomycetota</taxon>
        <taxon>Actinomycetes</taxon>
        <taxon>Pseudonocardiales</taxon>
        <taxon>Pseudonocardiaceae</taxon>
        <taxon>Amycolatopsis</taxon>
    </lineage>
</organism>
<proteinExistence type="predicted"/>
<name>A0A229SE82_9PSEU</name>
<keyword evidence="2" id="KW-1185">Reference proteome</keyword>
<reference evidence="1 2" key="1">
    <citation type="submission" date="2017-07" db="EMBL/GenBank/DDBJ databases">
        <title>Amycolatopsis thailandensis Genome sequencing and assembly.</title>
        <authorList>
            <person name="Kaur N."/>
            <person name="Mayilraj S."/>
        </authorList>
    </citation>
    <scope>NUCLEOTIDE SEQUENCE [LARGE SCALE GENOMIC DNA]</scope>
    <source>
        <strain evidence="1 2">JCM 16380</strain>
    </source>
</reference>
<evidence type="ECO:0000313" key="2">
    <source>
        <dbReference type="Proteomes" id="UP000215223"/>
    </source>
</evidence>
<dbReference type="AlphaFoldDB" id="A0A229SE82"/>
<dbReference type="RefSeq" id="WP_093933535.1">
    <property type="nucleotide sequence ID" value="NZ_NMQT01000031.1"/>
</dbReference>
<evidence type="ECO:0000313" key="1">
    <source>
        <dbReference type="EMBL" id="OXM57039.1"/>
    </source>
</evidence>
<dbReference type="OrthoDB" id="5125973at2"/>
<accession>A0A229SE82</accession>
<comment type="caution">
    <text evidence="1">The sequence shown here is derived from an EMBL/GenBank/DDBJ whole genome shotgun (WGS) entry which is preliminary data.</text>
</comment>
<gene>
    <name evidence="1" type="ORF">CFP71_09900</name>
</gene>
<dbReference type="Proteomes" id="UP000215223">
    <property type="component" value="Unassembled WGS sequence"/>
</dbReference>
<sequence>MALHRLSNSPSDVVLSLWAHLLIAVGDKVTAITRHPVGTSRMRRGGRGTEPAPQLDADIKSGVDSGEYTVKLHDQLPSHNRTVVEPNACGRCGIPERHHVTRAGTDGLHTWRAPTDALRKARMRARREGAPAPWEFNIW</sequence>
<protein>
    <submittedName>
        <fullName evidence="1">Uncharacterized protein</fullName>
    </submittedName>
</protein>
<dbReference type="EMBL" id="NMQT01000031">
    <property type="protein sequence ID" value="OXM57039.1"/>
    <property type="molecule type" value="Genomic_DNA"/>
</dbReference>